<evidence type="ECO:0000256" key="3">
    <source>
        <dbReference type="ARBA" id="ARBA00012115"/>
    </source>
</evidence>
<evidence type="ECO:0000256" key="2">
    <source>
        <dbReference type="ARBA" id="ARBA00001946"/>
    </source>
</evidence>
<sequence>MASPKLRKYGITPTAQSNPKETLVFFDLETTGLGRYCDIVQLSAVTGEKVFNKYIVPNKPMSKGAEKVTGIQVIDGILYLRGKSQTTCSLQDAMTAFLKFLQSLDRPLLIGHNIWRFDSPVILRAWKRLSMKDQFAGCVTGFLDTLWLAKEVIPRSDVSSYRQCHLVQAIIGEDYEAHNAIEDVKSLQKLYTSLEFTPEQRQKSQFSLCHLESGVSPRRKKKTTLNQ</sequence>
<dbReference type="SUPFAM" id="SSF53098">
    <property type="entry name" value="Ribonuclease H-like"/>
    <property type="match status" value="1"/>
</dbReference>
<keyword evidence="12" id="KW-1185">Reference proteome</keyword>
<dbReference type="GO" id="GO:0003676">
    <property type="term" value="F:nucleic acid binding"/>
    <property type="evidence" value="ECO:0007669"/>
    <property type="project" value="InterPro"/>
</dbReference>
<dbReference type="GO" id="GO:0046872">
    <property type="term" value="F:metal ion binding"/>
    <property type="evidence" value="ECO:0007669"/>
    <property type="project" value="UniProtKB-KW"/>
</dbReference>
<dbReference type="PANTHER" id="PTHR13058">
    <property type="entry name" value="THREE PRIME REPAIR EXONUCLEASE 1, 2"/>
    <property type="match status" value="1"/>
</dbReference>
<dbReference type="OrthoDB" id="10250935at2759"/>
<keyword evidence="5" id="KW-0479">Metal-binding</keyword>
<comment type="similarity">
    <text evidence="9">Belongs to the exonuclease superfamily. TREX family.</text>
</comment>
<dbReference type="GO" id="GO:0006308">
    <property type="term" value="P:DNA catabolic process"/>
    <property type="evidence" value="ECO:0007669"/>
    <property type="project" value="TreeGrafter"/>
</dbReference>
<evidence type="ECO:0000256" key="9">
    <source>
        <dbReference type="ARBA" id="ARBA00025769"/>
    </source>
</evidence>
<organism evidence="11 12">
    <name type="scientific">Chiloscyllium punctatum</name>
    <name type="common">Brownbanded bambooshark</name>
    <name type="synonym">Hemiscyllium punctatum</name>
    <dbReference type="NCBI Taxonomy" id="137246"/>
    <lineage>
        <taxon>Eukaryota</taxon>
        <taxon>Metazoa</taxon>
        <taxon>Chordata</taxon>
        <taxon>Craniata</taxon>
        <taxon>Vertebrata</taxon>
        <taxon>Chondrichthyes</taxon>
        <taxon>Elasmobranchii</taxon>
        <taxon>Galeomorphii</taxon>
        <taxon>Galeoidea</taxon>
        <taxon>Orectolobiformes</taxon>
        <taxon>Hemiscylliidae</taxon>
        <taxon>Chiloscyllium</taxon>
    </lineage>
</organism>
<dbReference type="SMART" id="SM00479">
    <property type="entry name" value="EXOIII"/>
    <property type="match status" value="1"/>
</dbReference>
<dbReference type="InterPro" id="IPR054362">
    <property type="entry name" value="Exu_RNase_H-like"/>
</dbReference>
<evidence type="ECO:0000313" key="12">
    <source>
        <dbReference type="Proteomes" id="UP000287033"/>
    </source>
</evidence>
<dbReference type="GO" id="GO:0005737">
    <property type="term" value="C:cytoplasm"/>
    <property type="evidence" value="ECO:0007669"/>
    <property type="project" value="TreeGrafter"/>
</dbReference>
<evidence type="ECO:0000256" key="5">
    <source>
        <dbReference type="ARBA" id="ARBA00022723"/>
    </source>
</evidence>
<dbReference type="Pfam" id="PF22123">
    <property type="entry name" value="Exu_RNase_H_like"/>
    <property type="match status" value="1"/>
</dbReference>
<gene>
    <name evidence="11" type="ORF">chiPu_0013422</name>
</gene>
<dbReference type="InterPro" id="IPR013520">
    <property type="entry name" value="Ribonucl_H"/>
</dbReference>
<dbReference type="Proteomes" id="UP000287033">
    <property type="component" value="Unassembled WGS sequence"/>
</dbReference>
<dbReference type="OMA" id="RHFDCPL"/>
<dbReference type="InterPro" id="IPR040393">
    <property type="entry name" value="TREX1/2"/>
</dbReference>
<evidence type="ECO:0000313" key="11">
    <source>
        <dbReference type="EMBL" id="GCC34945.1"/>
    </source>
</evidence>
<dbReference type="Gene3D" id="3.30.420.10">
    <property type="entry name" value="Ribonuclease H-like superfamily/Ribonuclease H"/>
    <property type="match status" value="1"/>
</dbReference>
<feature type="domain" description="Exonuclease" evidence="10">
    <location>
        <begin position="22"/>
        <end position="200"/>
    </location>
</feature>
<dbReference type="EMBL" id="BEZZ01000647">
    <property type="protein sequence ID" value="GCC34945.1"/>
    <property type="molecule type" value="Genomic_DNA"/>
</dbReference>
<evidence type="ECO:0000256" key="1">
    <source>
        <dbReference type="ARBA" id="ARBA00000493"/>
    </source>
</evidence>
<dbReference type="GO" id="GO:0008311">
    <property type="term" value="F:double-stranded DNA 3'-5' DNA exonuclease activity"/>
    <property type="evidence" value="ECO:0007669"/>
    <property type="project" value="UniProtKB-EC"/>
</dbReference>
<evidence type="ECO:0000256" key="8">
    <source>
        <dbReference type="ARBA" id="ARBA00022842"/>
    </source>
</evidence>
<dbReference type="AlphaFoldDB" id="A0A401SX25"/>
<reference evidence="11 12" key="1">
    <citation type="journal article" date="2018" name="Nat. Ecol. Evol.">
        <title>Shark genomes provide insights into elasmobranch evolution and the origin of vertebrates.</title>
        <authorList>
            <person name="Hara Y"/>
            <person name="Yamaguchi K"/>
            <person name="Onimaru K"/>
            <person name="Kadota M"/>
            <person name="Koyanagi M"/>
            <person name="Keeley SD"/>
            <person name="Tatsumi K"/>
            <person name="Tanaka K"/>
            <person name="Motone F"/>
            <person name="Kageyama Y"/>
            <person name="Nozu R"/>
            <person name="Adachi N"/>
            <person name="Nishimura O"/>
            <person name="Nakagawa R"/>
            <person name="Tanegashima C"/>
            <person name="Kiyatake I"/>
            <person name="Matsumoto R"/>
            <person name="Murakumo K"/>
            <person name="Nishida K"/>
            <person name="Terakita A"/>
            <person name="Kuratani S"/>
            <person name="Sato K"/>
            <person name="Hyodo S Kuraku.S."/>
        </authorList>
    </citation>
    <scope>NUCLEOTIDE SEQUENCE [LARGE SCALE GENOMIC DNA]</scope>
</reference>
<evidence type="ECO:0000259" key="10">
    <source>
        <dbReference type="SMART" id="SM00479"/>
    </source>
</evidence>
<dbReference type="EC" id="3.1.11.2" evidence="3"/>
<accession>A0A401SX25</accession>
<evidence type="ECO:0000256" key="4">
    <source>
        <dbReference type="ARBA" id="ARBA00022722"/>
    </source>
</evidence>
<keyword evidence="6" id="KW-0378">Hydrolase</keyword>
<keyword evidence="7" id="KW-0269">Exonuclease</keyword>
<keyword evidence="8" id="KW-0460">Magnesium</keyword>
<dbReference type="InterPro" id="IPR012337">
    <property type="entry name" value="RNaseH-like_sf"/>
</dbReference>
<dbReference type="CDD" id="cd06127">
    <property type="entry name" value="DEDDh"/>
    <property type="match status" value="1"/>
</dbReference>
<name>A0A401SX25_CHIPU</name>
<dbReference type="PANTHER" id="PTHR13058:SF22">
    <property type="entry name" value="EXODEOXYRIBONUCLEASE III"/>
    <property type="match status" value="1"/>
</dbReference>
<comment type="cofactor">
    <cofactor evidence="2">
        <name>Mg(2+)</name>
        <dbReference type="ChEBI" id="CHEBI:18420"/>
    </cofactor>
</comment>
<protein>
    <recommendedName>
        <fullName evidence="3">exodeoxyribonuclease III</fullName>
        <ecNumber evidence="3">3.1.11.2</ecNumber>
    </recommendedName>
</protein>
<dbReference type="STRING" id="137246.A0A401SX25"/>
<dbReference type="InterPro" id="IPR036397">
    <property type="entry name" value="RNaseH_sf"/>
</dbReference>
<evidence type="ECO:0000256" key="7">
    <source>
        <dbReference type="ARBA" id="ARBA00022839"/>
    </source>
</evidence>
<evidence type="ECO:0000256" key="6">
    <source>
        <dbReference type="ARBA" id="ARBA00022801"/>
    </source>
</evidence>
<keyword evidence="4" id="KW-0540">Nuclease</keyword>
<comment type="catalytic activity">
    <reaction evidence="1">
        <text>Exonucleolytic cleavage in the 3'- to 5'-direction to yield nucleoside 5'-phosphates.</text>
        <dbReference type="EC" id="3.1.11.2"/>
    </reaction>
</comment>
<comment type="caution">
    <text evidence="11">The sequence shown here is derived from an EMBL/GenBank/DDBJ whole genome shotgun (WGS) entry which is preliminary data.</text>
</comment>
<proteinExistence type="inferred from homology"/>